<keyword evidence="4" id="KW-1185">Reference proteome</keyword>
<evidence type="ECO:0008006" key="5">
    <source>
        <dbReference type="Google" id="ProtNLM"/>
    </source>
</evidence>
<dbReference type="OrthoDB" id="74047at2759"/>
<reference evidence="3 4" key="1">
    <citation type="journal article" date="2014" name="Genome Biol. Evol.">
        <title>The secreted proteins of Achlya hypogyna and Thraustotheca clavata identify the ancestral oomycete secretome and reveal gene acquisitions by horizontal gene transfer.</title>
        <authorList>
            <person name="Misner I."/>
            <person name="Blouin N."/>
            <person name="Leonard G."/>
            <person name="Richards T.A."/>
            <person name="Lane C.E."/>
        </authorList>
    </citation>
    <scope>NUCLEOTIDE SEQUENCE [LARGE SCALE GENOMIC DNA]</scope>
    <source>
        <strain evidence="3 4">ATCC 48635</strain>
    </source>
</reference>
<evidence type="ECO:0000256" key="2">
    <source>
        <dbReference type="SAM" id="MobiDB-lite"/>
    </source>
</evidence>
<feature type="compositionally biased region" description="Polar residues" evidence="2">
    <location>
        <begin position="66"/>
        <end position="75"/>
    </location>
</feature>
<evidence type="ECO:0000313" key="4">
    <source>
        <dbReference type="Proteomes" id="UP000243579"/>
    </source>
</evidence>
<feature type="coiled-coil region" evidence="1">
    <location>
        <begin position="160"/>
        <end position="187"/>
    </location>
</feature>
<evidence type="ECO:0000313" key="3">
    <source>
        <dbReference type="EMBL" id="OQR82579.1"/>
    </source>
</evidence>
<accession>A0A1V9YA71</accession>
<protein>
    <recommendedName>
        <fullName evidence="5">BZIP domain-containing protein</fullName>
    </recommendedName>
</protein>
<dbReference type="EMBL" id="JNBR01002431">
    <property type="protein sequence ID" value="OQR82579.1"/>
    <property type="molecule type" value="Genomic_DNA"/>
</dbReference>
<organism evidence="3 4">
    <name type="scientific">Achlya hypogyna</name>
    <name type="common">Oomycete</name>
    <name type="synonym">Protoachlya hypogyna</name>
    <dbReference type="NCBI Taxonomy" id="1202772"/>
    <lineage>
        <taxon>Eukaryota</taxon>
        <taxon>Sar</taxon>
        <taxon>Stramenopiles</taxon>
        <taxon>Oomycota</taxon>
        <taxon>Saprolegniomycetes</taxon>
        <taxon>Saprolegniales</taxon>
        <taxon>Achlyaceae</taxon>
        <taxon>Achlya</taxon>
    </lineage>
</organism>
<comment type="caution">
    <text evidence="3">The sequence shown here is derived from an EMBL/GenBank/DDBJ whole genome shotgun (WGS) entry which is preliminary data.</text>
</comment>
<dbReference type="Proteomes" id="UP000243579">
    <property type="component" value="Unassembled WGS sequence"/>
</dbReference>
<gene>
    <name evidence="3" type="ORF">ACHHYP_15765</name>
</gene>
<sequence>MNKASIEYILDARPPTKKSPAQAEQKALEKRLYNRERQQHLRRIETHERQMLKVQIRELEIELQTLQQRSRSSHPATPAEIENRSLKRRMHEYSSFMADMAAWAQSVVGSISRDAAWVAGMNEDHMLTTSSVPTLAIDANDLPTGHRKRLYNRMRQRLYRRREIEEADMLQAQVQELTNTLETLSKCPGRRGVASLEQSQNRELKCRLGEHRHLATSMLGWVAHTTTQINLDRHWICAQ</sequence>
<keyword evidence="1" id="KW-0175">Coiled coil</keyword>
<evidence type="ECO:0000256" key="1">
    <source>
        <dbReference type="SAM" id="Coils"/>
    </source>
</evidence>
<dbReference type="AlphaFoldDB" id="A0A1V9YA71"/>
<name>A0A1V9YA71_ACHHY</name>
<proteinExistence type="predicted"/>
<feature type="region of interest" description="Disordered" evidence="2">
    <location>
        <begin position="66"/>
        <end position="86"/>
    </location>
</feature>